<dbReference type="InterPro" id="IPR013249">
    <property type="entry name" value="RNA_pol_sigma70_r4_t2"/>
</dbReference>
<comment type="caution">
    <text evidence="8">The sequence shown here is derived from an EMBL/GenBank/DDBJ whole genome shotgun (WGS) entry which is preliminary data.</text>
</comment>
<dbReference type="Gene3D" id="1.10.1740.10">
    <property type="match status" value="1"/>
</dbReference>
<evidence type="ECO:0000256" key="4">
    <source>
        <dbReference type="ARBA" id="ARBA00023125"/>
    </source>
</evidence>
<evidence type="ECO:0000259" key="7">
    <source>
        <dbReference type="Pfam" id="PF08281"/>
    </source>
</evidence>
<dbReference type="InterPro" id="IPR036388">
    <property type="entry name" value="WH-like_DNA-bd_sf"/>
</dbReference>
<name>A0ABM8YG63_9BACI</name>
<protein>
    <recommendedName>
        <fullName evidence="10">RNA polymerase sigma-70 factor, ECF subfamily</fullName>
    </recommendedName>
</protein>
<dbReference type="Pfam" id="PF08281">
    <property type="entry name" value="Sigma70_r4_2"/>
    <property type="match status" value="1"/>
</dbReference>
<dbReference type="InterPro" id="IPR014284">
    <property type="entry name" value="RNA_pol_sigma-70_dom"/>
</dbReference>
<evidence type="ECO:0000313" key="8">
    <source>
        <dbReference type="EMBL" id="CAG9614849.1"/>
    </source>
</evidence>
<dbReference type="SUPFAM" id="SSF88946">
    <property type="entry name" value="Sigma2 domain of RNA polymerase sigma factors"/>
    <property type="match status" value="1"/>
</dbReference>
<dbReference type="InterPro" id="IPR007627">
    <property type="entry name" value="RNA_pol_sigma70_r2"/>
</dbReference>
<dbReference type="Pfam" id="PF04542">
    <property type="entry name" value="Sigma70_r2"/>
    <property type="match status" value="1"/>
</dbReference>
<dbReference type="InterPro" id="IPR013324">
    <property type="entry name" value="RNA_pol_sigma_r3/r4-like"/>
</dbReference>
<keyword evidence="2" id="KW-0805">Transcription regulation</keyword>
<dbReference type="Proteomes" id="UP000789423">
    <property type="component" value="Unassembled WGS sequence"/>
</dbReference>
<dbReference type="InterPro" id="IPR013325">
    <property type="entry name" value="RNA_pol_sigma_r2"/>
</dbReference>
<keyword evidence="3" id="KW-0731">Sigma factor</keyword>
<dbReference type="NCBIfam" id="TIGR02937">
    <property type="entry name" value="sigma70-ECF"/>
    <property type="match status" value="1"/>
</dbReference>
<dbReference type="Gene3D" id="1.10.10.10">
    <property type="entry name" value="Winged helix-like DNA-binding domain superfamily/Winged helix DNA-binding domain"/>
    <property type="match status" value="1"/>
</dbReference>
<evidence type="ECO:0008006" key="10">
    <source>
        <dbReference type="Google" id="ProtNLM"/>
    </source>
</evidence>
<evidence type="ECO:0000256" key="5">
    <source>
        <dbReference type="ARBA" id="ARBA00023163"/>
    </source>
</evidence>
<keyword evidence="5" id="KW-0804">Transcription</keyword>
<evidence type="ECO:0000256" key="3">
    <source>
        <dbReference type="ARBA" id="ARBA00023082"/>
    </source>
</evidence>
<dbReference type="PANTHER" id="PTHR43133">
    <property type="entry name" value="RNA POLYMERASE ECF-TYPE SIGMA FACTO"/>
    <property type="match status" value="1"/>
</dbReference>
<dbReference type="SUPFAM" id="SSF88659">
    <property type="entry name" value="Sigma3 and sigma4 domains of RNA polymerase sigma factors"/>
    <property type="match status" value="1"/>
</dbReference>
<dbReference type="EMBL" id="CAKJTI010000041">
    <property type="protein sequence ID" value="CAG9614849.1"/>
    <property type="molecule type" value="Genomic_DNA"/>
</dbReference>
<keyword evidence="4" id="KW-0238">DNA-binding</keyword>
<sequence length="231" mass="26749">MNTKRKLISQSDSDIQQSNKSVIVKHYAELKRYCTFLTKSTWDGEDLAQETICKVLKKYTNAEWNQSICLTLLYKVARNQWLDQMRTKTYERENGQEASYEPHANVAELYALIETMLSCLNEMQTVIFLLKDVFEYSLADIAKISSMSEGAVKASLFRTRNKLKAIKEEERFIPSKDMEEEIEVLVKAIRQQTPELLVKLIPTLQFSRISLQQPLLLLHQKSSYNCFSCAA</sequence>
<feature type="domain" description="RNA polymerase sigma-70 region 2" evidence="6">
    <location>
        <begin position="24"/>
        <end position="88"/>
    </location>
</feature>
<proteinExistence type="inferred from homology"/>
<accession>A0ABM8YG63</accession>
<gene>
    <name evidence="8" type="ORF">BACCIP111899_04082</name>
</gene>
<evidence type="ECO:0000259" key="6">
    <source>
        <dbReference type="Pfam" id="PF04542"/>
    </source>
</evidence>
<dbReference type="NCBIfam" id="NF005217">
    <property type="entry name" value="PRK06704.1"/>
    <property type="match status" value="1"/>
</dbReference>
<evidence type="ECO:0000256" key="2">
    <source>
        <dbReference type="ARBA" id="ARBA00023015"/>
    </source>
</evidence>
<dbReference type="InterPro" id="IPR039425">
    <property type="entry name" value="RNA_pol_sigma-70-like"/>
</dbReference>
<dbReference type="RefSeq" id="WP_230576786.1">
    <property type="nucleotide sequence ID" value="NZ_CAKJTI010000041.1"/>
</dbReference>
<organism evidence="8 9">
    <name type="scientific">Bacillus rhizoplanae</name>
    <dbReference type="NCBI Taxonomy" id="2880966"/>
    <lineage>
        <taxon>Bacteria</taxon>
        <taxon>Bacillati</taxon>
        <taxon>Bacillota</taxon>
        <taxon>Bacilli</taxon>
        <taxon>Bacillales</taxon>
        <taxon>Bacillaceae</taxon>
        <taxon>Bacillus</taxon>
    </lineage>
</organism>
<feature type="domain" description="RNA polymerase sigma factor 70 region 4 type 2" evidence="7">
    <location>
        <begin position="112"/>
        <end position="163"/>
    </location>
</feature>
<comment type="similarity">
    <text evidence="1">Belongs to the sigma-70 factor family. ECF subfamily.</text>
</comment>
<evidence type="ECO:0000256" key="1">
    <source>
        <dbReference type="ARBA" id="ARBA00010641"/>
    </source>
</evidence>
<reference evidence="8 9" key="1">
    <citation type="submission" date="2021-10" db="EMBL/GenBank/DDBJ databases">
        <authorList>
            <person name="Criscuolo A."/>
        </authorList>
    </citation>
    <scope>NUCLEOTIDE SEQUENCE [LARGE SCALE GENOMIC DNA]</scope>
    <source>
        <strain evidence="9">CIP 111899</strain>
    </source>
</reference>
<dbReference type="PANTHER" id="PTHR43133:SF8">
    <property type="entry name" value="RNA POLYMERASE SIGMA FACTOR HI_1459-RELATED"/>
    <property type="match status" value="1"/>
</dbReference>
<evidence type="ECO:0000313" key="9">
    <source>
        <dbReference type="Proteomes" id="UP000789423"/>
    </source>
</evidence>
<keyword evidence="9" id="KW-1185">Reference proteome</keyword>